<dbReference type="PANTHER" id="PTHR35603">
    <property type="match status" value="1"/>
</dbReference>
<dbReference type="PROSITE" id="PS51257">
    <property type="entry name" value="PROKAR_LIPOPROTEIN"/>
    <property type="match status" value="1"/>
</dbReference>
<sequence>MLQITRSFAIAGAVVLVGSLAACGHNRSAPAPQYSGGYSGGYQTAPAYPNNPAGTEYGRVSNIEVLQGRSQGQTSGAGAVIGAVVGGVLGNQIGKGSGRAAATGVGIVGGAVAGNAIEGRNNSQEVQGYRLSVQLDHGGYRVYDVSSPGDLRIGDRVRLYNGQISRL</sequence>
<feature type="signal peptide" evidence="3">
    <location>
        <begin position="1"/>
        <end position="24"/>
    </location>
</feature>
<feature type="chain" id="PRO_5047145771" evidence="3">
    <location>
        <begin position="25"/>
        <end position="167"/>
    </location>
</feature>
<accession>A0ABV8D571</accession>
<dbReference type="InterPro" id="IPR051407">
    <property type="entry name" value="Bact_OM_lipoprot/Surf_antigen"/>
</dbReference>
<comment type="caution">
    <text evidence="5">The sequence shown here is derived from an EMBL/GenBank/DDBJ whole genome shotgun (WGS) entry which is preliminary data.</text>
</comment>
<dbReference type="PANTHER" id="PTHR35603:SF2">
    <property type="entry name" value="OUTER MEMBRANE LIPOPROTEIN"/>
    <property type="match status" value="1"/>
</dbReference>
<protein>
    <submittedName>
        <fullName evidence="5">Glycine zipper 2TM domain-containing protein</fullName>
    </submittedName>
</protein>
<keyword evidence="6" id="KW-1185">Reference proteome</keyword>
<evidence type="ECO:0000313" key="5">
    <source>
        <dbReference type="EMBL" id="MFC3933705.1"/>
    </source>
</evidence>
<comment type="subcellular location">
    <subcellularLocation>
        <location evidence="1">Membrane</location>
    </subcellularLocation>
</comment>
<dbReference type="InterPro" id="IPR008816">
    <property type="entry name" value="Gly_zipper_2TM_dom"/>
</dbReference>
<dbReference type="EMBL" id="JBHSAJ010000006">
    <property type="protein sequence ID" value="MFC3933705.1"/>
    <property type="molecule type" value="Genomic_DNA"/>
</dbReference>
<feature type="domain" description="Glycine zipper 2TM" evidence="4">
    <location>
        <begin position="77"/>
        <end position="118"/>
    </location>
</feature>
<gene>
    <name evidence="5" type="ORF">ACFOW3_03615</name>
</gene>
<dbReference type="Pfam" id="PF05433">
    <property type="entry name" value="Rick_17kDa_Anti"/>
    <property type="match status" value="1"/>
</dbReference>
<evidence type="ECO:0000256" key="2">
    <source>
        <dbReference type="ARBA" id="ARBA00023136"/>
    </source>
</evidence>
<reference evidence="6" key="1">
    <citation type="journal article" date="2019" name="Int. J. Syst. Evol. Microbiol.">
        <title>The Global Catalogue of Microorganisms (GCM) 10K type strain sequencing project: providing services to taxonomists for standard genome sequencing and annotation.</title>
        <authorList>
            <consortium name="The Broad Institute Genomics Platform"/>
            <consortium name="The Broad Institute Genome Sequencing Center for Infectious Disease"/>
            <person name="Wu L."/>
            <person name="Ma J."/>
        </authorList>
    </citation>
    <scope>NUCLEOTIDE SEQUENCE [LARGE SCALE GENOMIC DNA]</scope>
    <source>
        <strain evidence="6">CCUG 2113</strain>
    </source>
</reference>
<organism evidence="5 6">
    <name type="scientific">Acidovorax facilis</name>
    <dbReference type="NCBI Taxonomy" id="12917"/>
    <lineage>
        <taxon>Bacteria</taxon>
        <taxon>Pseudomonadati</taxon>
        <taxon>Pseudomonadota</taxon>
        <taxon>Betaproteobacteria</taxon>
        <taxon>Burkholderiales</taxon>
        <taxon>Comamonadaceae</taxon>
        <taxon>Acidovorax</taxon>
    </lineage>
</organism>
<name>A0ABV8D571_9BURK</name>
<evidence type="ECO:0000256" key="1">
    <source>
        <dbReference type="ARBA" id="ARBA00004370"/>
    </source>
</evidence>
<evidence type="ECO:0000256" key="3">
    <source>
        <dbReference type="SAM" id="SignalP"/>
    </source>
</evidence>
<evidence type="ECO:0000259" key="4">
    <source>
        <dbReference type="Pfam" id="PF05433"/>
    </source>
</evidence>
<proteinExistence type="predicted"/>
<evidence type="ECO:0000313" key="6">
    <source>
        <dbReference type="Proteomes" id="UP001595693"/>
    </source>
</evidence>
<keyword evidence="3" id="KW-0732">Signal</keyword>
<dbReference type="RefSeq" id="WP_055400893.1">
    <property type="nucleotide sequence ID" value="NZ_CP192460.1"/>
</dbReference>
<keyword evidence="2" id="KW-0472">Membrane</keyword>
<dbReference type="Proteomes" id="UP001595693">
    <property type="component" value="Unassembled WGS sequence"/>
</dbReference>